<gene>
    <name evidence="2" type="ORF">HHL10_09560</name>
</gene>
<feature type="region of interest" description="Disordered" evidence="1">
    <location>
        <begin position="1"/>
        <end position="96"/>
    </location>
</feature>
<dbReference type="EMBL" id="JABBFW010000005">
    <property type="protein sequence ID" value="NML15224.1"/>
    <property type="molecule type" value="Genomic_DNA"/>
</dbReference>
<evidence type="ECO:0000256" key="1">
    <source>
        <dbReference type="SAM" id="MobiDB-lite"/>
    </source>
</evidence>
<sequence length="96" mass="9587">MIKSDTIPTAPKETPPNGTPGPAGKSVPDTTRAVGNTAQSSGSGSDGTTQSADWLAEARVGGGTPAADEPKGPPMRSGSGGADREGHTEESHRGQY</sequence>
<protein>
    <submittedName>
        <fullName evidence="2">Uncharacterized protein</fullName>
    </submittedName>
</protein>
<dbReference type="AlphaFoldDB" id="A0A848F6L9"/>
<dbReference type="Proteomes" id="UP000574067">
    <property type="component" value="Unassembled WGS sequence"/>
</dbReference>
<organism evidence="2 3">
    <name type="scientific">Azohydromonas caseinilytica</name>
    <dbReference type="NCBI Taxonomy" id="2728836"/>
    <lineage>
        <taxon>Bacteria</taxon>
        <taxon>Pseudomonadati</taxon>
        <taxon>Pseudomonadota</taxon>
        <taxon>Betaproteobacteria</taxon>
        <taxon>Burkholderiales</taxon>
        <taxon>Sphaerotilaceae</taxon>
        <taxon>Azohydromonas</taxon>
    </lineage>
</organism>
<name>A0A848F6L9_9BURK</name>
<keyword evidence="3" id="KW-1185">Reference proteome</keyword>
<feature type="compositionally biased region" description="Basic and acidic residues" evidence="1">
    <location>
        <begin position="82"/>
        <end position="96"/>
    </location>
</feature>
<feature type="compositionally biased region" description="Low complexity" evidence="1">
    <location>
        <begin position="37"/>
        <end position="53"/>
    </location>
</feature>
<evidence type="ECO:0000313" key="3">
    <source>
        <dbReference type="Proteomes" id="UP000574067"/>
    </source>
</evidence>
<proteinExistence type="predicted"/>
<accession>A0A848F6L9</accession>
<evidence type="ECO:0000313" key="2">
    <source>
        <dbReference type="EMBL" id="NML15224.1"/>
    </source>
</evidence>
<comment type="caution">
    <text evidence="2">The sequence shown here is derived from an EMBL/GenBank/DDBJ whole genome shotgun (WGS) entry which is preliminary data.</text>
</comment>
<dbReference type="RefSeq" id="WP_169160128.1">
    <property type="nucleotide sequence ID" value="NZ_JABBFW010000005.1"/>
</dbReference>
<reference evidence="2 3" key="1">
    <citation type="submission" date="2020-04" db="EMBL/GenBank/DDBJ databases">
        <title>Azohydromonas sp. isolated from soil.</title>
        <authorList>
            <person name="Dahal R.H."/>
        </authorList>
    </citation>
    <scope>NUCLEOTIDE SEQUENCE [LARGE SCALE GENOMIC DNA]</scope>
    <source>
        <strain evidence="2 3">G-1-1-14</strain>
    </source>
</reference>